<reference evidence="2" key="1">
    <citation type="submission" date="2024-03" db="EMBL/GenBank/DDBJ databases">
        <title>Chitinophaga horti sp. nov., isolated from garden soil.</title>
        <authorList>
            <person name="Lee D.S."/>
            <person name="Han D.M."/>
            <person name="Baek J.H."/>
            <person name="Choi D.G."/>
            <person name="Jeon J.H."/>
            <person name="Jeon C.O."/>
        </authorList>
    </citation>
    <scope>NUCLEOTIDE SEQUENCE [LARGE SCALE GENOMIC DNA]</scope>
    <source>
        <strain evidence="2">GPA1</strain>
    </source>
</reference>
<sequence>MKYICSLLLAGIAATACNSGGKSTPADSGKVHIIHQALPSNDPKGVFTGDFGGSPIYISINFARGKNVAGYNTHKGLRRNLHGEMTQDGDVWRLRLEEPGDHPYDGVFSVRLSQDMKTMEGIWAPLHKDSASSKKFSLKRIDNAQGEVFMASDSGSISFLIDGSCRLEYYPNDSISTGQMEILRGTWSRTKDTFLVNWLRNDPQGNKTGRFILHTSTNPHGYDEDSITGEGFTFYFVP</sequence>
<protein>
    <submittedName>
        <fullName evidence="1">Uncharacterized protein</fullName>
    </submittedName>
</protein>
<evidence type="ECO:0000313" key="2">
    <source>
        <dbReference type="Proteomes" id="UP001485459"/>
    </source>
</evidence>
<name>A0ABZ2YUH4_9BACT</name>
<organism evidence="1 2">
    <name type="scientific">Chitinophaga pollutisoli</name>
    <dbReference type="NCBI Taxonomy" id="3133966"/>
    <lineage>
        <taxon>Bacteria</taxon>
        <taxon>Pseudomonadati</taxon>
        <taxon>Bacteroidota</taxon>
        <taxon>Chitinophagia</taxon>
        <taxon>Chitinophagales</taxon>
        <taxon>Chitinophagaceae</taxon>
        <taxon>Chitinophaga</taxon>
    </lineage>
</organism>
<evidence type="ECO:0000313" key="1">
    <source>
        <dbReference type="EMBL" id="WZN43225.1"/>
    </source>
</evidence>
<keyword evidence="2" id="KW-1185">Reference proteome</keyword>
<dbReference type="Proteomes" id="UP001485459">
    <property type="component" value="Chromosome"/>
</dbReference>
<dbReference type="PROSITE" id="PS51257">
    <property type="entry name" value="PROKAR_LIPOPROTEIN"/>
    <property type="match status" value="1"/>
</dbReference>
<dbReference type="EMBL" id="CP149822">
    <property type="protein sequence ID" value="WZN43225.1"/>
    <property type="molecule type" value="Genomic_DNA"/>
</dbReference>
<proteinExistence type="predicted"/>
<accession>A0ABZ2YUH4</accession>
<dbReference type="RefSeq" id="WP_341838042.1">
    <property type="nucleotide sequence ID" value="NZ_CP149822.1"/>
</dbReference>
<gene>
    <name evidence="1" type="ORF">WJU16_09290</name>
</gene>